<gene>
    <name evidence="7" type="ORF">HLH28_16070</name>
</gene>
<dbReference type="EMBL" id="JABEQM010000017">
    <property type="protein sequence ID" value="MBB2203066.1"/>
    <property type="molecule type" value="Genomic_DNA"/>
</dbReference>
<accession>A0A7W4PQR7</accession>
<dbReference type="GO" id="GO:0048038">
    <property type="term" value="F:quinone binding"/>
    <property type="evidence" value="ECO:0007669"/>
    <property type="project" value="InterPro"/>
</dbReference>
<dbReference type="Gene3D" id="2.140.10.10">
    <property type="entry name" value="Quinoprotein alcohol dehydrogenase-like superfamily"/>
    <property type="match status" value="2"/>
</dbReference>
<comment type="similarity">
    <text evidence="2">Belongs to the bacterial PQQ dehydrogenase family.</text>
</comment>
<feature type="transmembrane region" description="Helical" evidence="5">
    <location>
        <begin position="133"/>
        <end position="158"/>
    </location>
</feature>
<dbReference type="PANTHER" id="PTHR32303">
    <property type="entry name" value="QUINOPROTEIN ALCOHOL DEHYDROGENASE (CYTOCHROME C)"/>
    <property type="match status" value="1"/>
</dbReference>
<feature type="region of interest" description="Disordered" evidence="4">
    <location>
        <begin position="538"/>
        <end position="559"/>
    </location>
</feature>
<evidence type="ECO:0000256" key="3">
    <source>
        <dbReference type="ARBA" id="ARBA00023002"/>
    </source>
</evidence>
<feature type="transmembrane region" description="Helical" evidence="5">
    <location>
        <begin position="21"/>
        <end position="46"/>
    </location>
</feature>
<protein>
    <submittedName>
        <fullName evidence="7">Membrane-bound PQQ-dependent dehydrogenase, glucose/quinate/shikimate family</fullName>
        <ecNumber evidence="7">1.1.-.-</ecNumber>
    </submittedName>
</protein>
<evidence type="ECO:0000313" key="7">
    <source>
        <dbReference type="EMBL" id="MBB2203066.1"/>
    </source>
</evidence>
<keyword evidence="5" id="KW-0812">Transmembrane</keyword>
<sequence>MLCLTQDKRGETALFPSRSTPALIQITGAALALLGAALVVPGIWLILLGDSGYYAIAGALTVVSGILIAMGRRVGLWVYAAMLAYTLVWALSRVGLDGWRLMPPLALPSGVGLWVFGPWVGGRMNDPNGRIRVNAIVLGGMGGCAALFVFMFACGWAITASRTIQHNPFPADRGGGTLTNAESLANNEWRYMGGTSAGDRFGIANQITAENAHNLKPAWVFHTGDLPRPGENARGREFSFEATPLKIGDNLVFCTPHRDVVALDATTGKQVWRYSPGGNYGQNIYQACRGVSYFEAPAGSPCPHRIISTDSGSPPTLFALDADTGRLCPAFGTNGIVDLRQGMGVVPPGFHFITSPPMVMNNRIMLSGWVYDNQTVGEPSGVIRGFDATTGQLAWGWDIGHTPANRSLNPGEIFTRGTPNGWGVYTADPGLNMVYVPLGIATPDYYGVRRRPFDEQYDTSLVALDITTGQERWHFQTVHHDLWDFDLPVGPSLVDLPDRTGQMTPALVQTTKQGELFVLDRRTGKPFYRVEERPVPGGTIADERYSRTQPYSPDMPNLRRADPSTDDLWGITPFDQMACRIAFKRMSFHGLFTPPSLQGTIGFPAFDGVDDWYGATIDPTRGVLYVNTTYIPFTMQLVPRDKAVKEGLFKPWTDWNQPYPEPVFTNNPEHGLPYAAVVKPWLGLFGAPCLVPPWGRTQAIDLVHHRMIWERALGTTRNVGPTNALRMPIGLPTGIFSMGGTLTTPTGLVFMGATADQAFRVLDGRNGNILYETELDAGGNATPMTYTGKDGRQYVVLAVGGHGGLQTRNGDEVVAFALPK</sequence>
<feature type="transmembrane region" description="Helical" evidence="5">
    <location>
        <begin position="76"/>
        <end position="95"/>
    </location>
</feature>
<dbReference type="Proteomes" id="UP000578030">
    <property type="component" value="Unassembled WGS sequence"/>
</dbReference>
<keyword evidence="3 7" id="KW-0560">Oxidoreductase</keyword>
<dbReference type="GO" id="GO:0008876">
    <property type="term" value="F:quinoprotein glucose dehydrogenase activity"/>
    <property type="evidence" value="ECO:0007669"/>
    <property type="project" value="TreeGrafter"/>
</dbReference>
<keyword evidence="5" id="KW-0472">Membrane</keyword>
<evidence type="ECO:0000259" key="6">
    <source>
        <dbReference type="Pfam" id="PF01011"/>
    </source>
</evidence>
<dbReference type="Pfam" id="PF01011">
    <property type="entry name" value="PQQ"/>
    <property type="match status" value="1"/>
</dbReference>
<dbReference type="InterPro" id="IPR002372">
    <property type="entry name" value="PQQ_rpt_dom"/>
</dbReference>
<dbReference type="SUPFAM" id="SSF50998">
    <property type="entry name" value="Quinoprotein alcohol dehydrogenase-like"/>
    <property type="match status" value="1"/>
</dbReference>
<proteinExistence type="inferred from homology"/>
<evidence type="ECO:0000256" key="4">
    <source>
        <dbReference type="SAM" id="MobiDB-lite"/>
    </source>
</evidence>
<dbReference type="InterPro" id="IPR011047">
    <property type="entry name" value="Quinoprotein_ADH-like_sf"/>
</dbReference>
<dbReference type="EC" id="1.1.-.-" evidence="7"/>
<reference evidence="7 8" key="1">
    <citation type="submission" date="2020-04" db="EMBL/GenBank/DDBJ databases">
        <title>Description of novel Gluconacetobacter.</title>
        <authorList>
            <person name="Sombolestani A."/>
        </authorList>
    </citation>
    <scope>NUCLEOTIDE SEQUENCE [LARGE SCALE GENOMIC DNA]</scope>
    <source>
        <strain evidence="7 8">LMG 27802</strain>
    </source>
</reference>
<keyword evidence="5" id="KW-1133">Transmembrane helix</keyword>
<feature type="transmembrane region" description="Helical" evidence="5">
    <location>
        <begin position="52"/>
        <end position="69"/>
    </location>
</feature>
<comment type="cofactor">
    <cofactor evidence="1">
        <name>pyrroloquinoline quinone</name>
        <dbReference type="ChEBI" id="CHEBI:58442"/>
    </cofactor>
</comment>
<evidence type="ECO:0000256" key="2">
    <source>
        <dbReference type="ARBA" id="ARBA00008156"/>
    </source>
</evidence>
<dbReference type="GO" id="GO:0016020">
    <property type="term" value="C:membrane"/>
    <property type="evidence" value="ECO:0007669"/>
    <property type="project" value="InterPro"/>
</dbReference>
<dbReference type="NCBIfam" id="TIGR03074">
    <property type="entry name" value="PQQ_membr_DH"/>
    <property type="match status" value="1"/>
</dbReference>
<evidence type="ECO:0000313" key="8">
    <source>
        <dbReference type="Proteomes" id="UP000578030"/>
    </source>
</evidence>
<feature type="domain" description="Pyrrolo-quinoline quinone repeat" evidence="6">
    <location>
        <begin position="189"/>
        <end position="795"/>
    </location>
</feature>
<name>A0A7W4PQR7_9PROT</name>
<dbReference type="CDD" id="cd10280">
    <property type="entry name" value="PQQ_mGDH"/>
    <property type="match status" value="1"/>
</dbReference>
<keyword evidence="8" id="KW-1185">Reference proteome</keyword>
<comment type="caution">
    <text evidence="7">The sequence shown here is derived from an EMBL/GenBank/DDBJ whole genome shotgun (WGS) entry which is preliminary data.</text>
</comment>
<dbReference type="PANTHER" id="PTHR32303:SF4">
    <property type="entry name" value="QUINOPROTEIN GLUCOSE DEHYDROGENASE"/>
    <property type="match status" value="1"/>
</dbReference>
<evidence type="ECO:0000256" key="1">
    <source>
        <dbReference type="ARBA" id="ARBA00001931"/>
    </source>
</evidence>
<organism evidence="7 8">
    <name type="scientific">Gluconacetobacter tumulisoli</name>
    <dbReference type="NCBI Taxonomy" id="1286189"/>
    <lineage>
        <taxon>Bacteria</taxon>
        <taxon>Pseudomonadati</taxon>
        <taxon>Pseudomonadota</taxon>
        <taxon>Alphaproteobacteria</taxon>
        <taxon>Acetobacterales</taxon>
        <taxon>Acetobacteraceae</taxon>
        <taxon>Gluconacetobacter</taxon>
    </lineage>
</organism>
<dbReference type="AlphaFoldDB" id="A0A7W4PQR7"/>
<feature type="transmembrane region" description="Helical" evidence="5">
    <location>
        <begin position="101"/>
        <end position="121"/>
    </location>
</feature>
<evidence type="ECO:0000256" key="5">
    <source>
        <dbReference type="SAM" id="Phobius"/>
    </source>
</evidence>
<dbReference type="InterPro" id="IPR017511">
    <property type="entry name" value="PQQ_mDH"/>
</dbReference>